<feature type="site" description="Histone H3K4me3 binding" evidence="7">
    <location>
        <position position="342"/>
    </location>
</feature>
<dbReference type="GO" id="GO:0005634">
    <property type="term" value="C:nucleus"/>
    <property type="evidence" value="ECO:0007669"/>
    <property type="project" value="UniProtKB-SubCell"/>
</dbReference>
<dbReference type="Proteomes" id="UP000318571">
    <property type="component" value="Chromosome 4"/>
</dbReference>
<dbReference type="InterPro" id="IPR013083">
    <property type="entry name" value="Znf_RING/FYVE/PHD"/>
</dbReference>
<feature type="compositionally biased region" description="Low complexity" evidence="11">
    <location>
        <begin position="253"/>
        <end position="273"/>
    </location>
</feature>
<keyword evidence="4 9" id="KW-0863">Zinc-finger</keyword>
<keyword evidence="3 8" id="KW-0479">Metal-binding</keyword>
<feature type="binding site" evidence="8">
    <location>
        <position position="368"/>
    </location>
    <ligand>
        <name>Zn(2+)</name>
        <dbReference type="ChEBI" id="CHEBI:29105"/>
        <label>2</label>
    </ligand>
</feature>
<organism evidence="13 14">
    <name type="scientific">Tigriopus californicus</name>
    <name type="common">Marine copepod</name>
    <dbReference type="NCBI Taxonomy" id="6832"/>
    <lineage>
        <taxon>Eukaryota</taxon>
        <taxon>Metazoa</taxon>
        <taxon>Ecdysozoa</taxon>
        <taxon>Arthropoda</taxon>
        <taxon>Crustacea</taxon>
        <taxon>Multicrustacea</taxon>
        <taxon>Hexanauplia</taxon>
        <taxon>Copepoda</taxon>
        <taxon>Harpacticoida</taxon>
        <taxon>Harpacticidae</taxon>
        <taxon>Tigriopus</taxon>
    </lineage>
</organism>
<dbReference type="InterPro" id="IPR019786">
    <property type="entry name" value="Zinc_finger_PHD-type_CS"/>
</dbReference>
<comment type="subunit">
    <text evidence="10">Component of an histone acetyltransferase complex. Interacts with H3K4me3 and to a lesser extent with H3K4me2.</text>
</comment>
<evidence type="ECO:0000256" key="3">
    <source>
        <dbReference type="ARBA" id="ARBA00022723"/>
    </source>
</evidence>
<feature type="binding site" evidence="8">
    <location>
        <position position="346"/>
    </location>
    <ligand>
        <name>Zn(2+)</name>
        <dbReference type="ChEBI" id="CHEBI:29105"/>
        <label>2</label>
    </ligand>
</feature>
<evidence type="ECO:0000256" key="2">
    <source>
        <dbReference type="ARBA" id="ARBA00010210"/>
    </source>
</evidence>
<evidence type="ECO:0000256" key="8">
    <source>
        <dbReference type="PIRSR" id="PIRSR628651-51"/>
    </source>
</evidence>
<dbReference type="CDD" id="cd16857">
    <property type="entry name" value="ING_ING1_2"/>
    <property type="match status" value="1"/>
</dbReference>
<feature type="site" description="Histone H3K4me3 binding" evidence="7">
    <location>
        <position position="327"/>
    </location>
</feature>
<feature type="binding site" evidence="8">
    <location>
        <position position="371"/>
    </location>
    <ligand>
        <name>Zn(2+)</name>
        <dbReference type="ChEBI" id="CHEBI:29105"/>
        <label>2</label>
    </ligand>
</feature>
<evidence type="ECO:0000256" key="1">
    <source>
        <dbReference type="ARBA" id="ARBA00004123"/>
    </source>
</evidence>
<gene>
    <name evidence="13" type="ORF">TCAL_05152</name>
</gene>
<dbReference type="SMART" id="SM01408">
    <property type="entry name" value="ING"/>
    <property type="match status" value="1"/>
</dbReference>
<accession>A0A553NNW4</accession>
<dbReference type="SUPFAM" id="SSF57903">
    <property type="entry name" value="FYVE/PHD zinc finger"/>
    <property type="match status" value="1"/>
</dbReference>
<comment type="similarity">
    <text evidence="2 10">Belongs to the ING family.</text>
</comment>
<keyword evidence="14" id="KW-1185">Reference proteome</keyword>
<name>A0A553NNW4_TIGCA</name>
<comment type="caution">
    <text evidence="13">The sequence shown here is derived from an EMBL/GenBank/DDBJ whole genome shotgun (WGS) entry which is preliminary data.</text>
</comment>
<dbReference type="InterPro" id="IPR011011">
    <property type="entry name" value="Znf_FYVE_PHD"/>
</dbReference>
<dbReference type="PANTHER" id="PTHR10333">
    <property type="entry name" value="INHIBITOR OF GROWTH PROTEIN"/>
    <property type="match status" value="1"/>
</dbReference>
<dbReference type="InterPro" id="IPR001965">
    <property type="entry name" value="Znf_PHD"/>
</dbReference>
<evidence type="ECO:0000259" key="12">
    <source>
        <dbReference type="PROSITE" id="PS50016"/>
    </source>
</evidence>
<dbReference type="GO" id="GO:0006325">
    <property type="term" value="P:chromatin organization"/>
    <property type="evidence" value="ECO:0007669"/>
    <property type="project" value="UniProtKB-KW"/>
</dbReference>
<evidence type="ECO:0000256" key="6">
    <source>
        <dbReference type="ARBA" id="ARBA00023242"/>
    </source>
</evidence>
<keyword evidence="5 8" id="KW-0862">Zinc</keyword>
<keyword evidence="6 10" id="KW-0539">Nucleus</keyword>
<evidence type="ECO:0000256" key="7">
    <source>
        <dbReference type="PIRSR" id="PIRSR628651-50"/>
    </source>
</evidence>
<evidence type="ECO:0000256" key="9">
    <source>
        <dbReference type="PROSITE-ProRule" id="PRU00146"/>
    </source>
</evidence>
<comment type="function">
    <text evidence="10">Component of an histone acetyltransferase complex.</text>
</comment>
<dbReference type="SMART" id="SM00249">
    <property type="entry name" value="PHD"/>
    <property type="match status" value="1"/>
</dbReference>
<dbReference type="AlphaFoldDB" id="A0A553NNW4"/>
<comment type="domain">
    <text evidence="10">The PHD-type zinc finger mediates the binding to H3K4me3.</text>
</comment>
<dbReference type="CDD" id="cd15584">
    <property type="entry name" value="PHD_ING1_2"/>
    <property type="match status" value="1"/>
</dbReference>
<dbReference type="Gene3D" id="3.30.40.10">
    <property type="entry name" value="Zinc/RING finger domain, C3HC4 (zinc finger)"/>
    <property type="match status" value="1"/>
</dbReference>
<evidence type="ECO:0000256" key="10">
    <source>
        <dbReference type="RuleBase" id="RU361213"/>
    </source>
</evidence>
<dbReference type="GO" id="GO:0008270">
    <property type="term" value="F:zinc ion binding"/>
    <property type="evidence" value="ECO:0007669"/>
    <property type="project" value="UniProtKB-KW"/>
</dbReference>
<reference evidence="13 14" key="1">
    <citation type="journal article" date="2018" name="Nat. Ecol. Evol.">
        <title>Genomic signatures of mitonuclear coevolution across populations of Tigriopus californicus.</title>
        <authorList>
            <person name="Barreto F.S."/>
            <person name="Watson E.T."/>
            <person name="Lima T.G."/>
            <person name="Willett C.S."/>
            <person name="Edmands S."/>
            <person name="Li W."/>
            <person name="Burton R.S."/>
        </authorList>
    </citation>
    <scope>NUCLEOTIDE SEQUENCE [LARGE SCALE GENOMIC DNA]</scope>
    <source>
        <strain evidence="13 14">San Diego</strain>
    </source>
</reference>
<dbReference type="InterPro" id="IPR024610">
    <property type="entry name" value="ING_N_histone-binding"/>
</dbReference>
<evidence type="ECO:0000313" key="14">
    <source>
        <dbReference type="Proteomes" id="UP000318571"/>
    </source>
</evidence>
<dbReference type="PROSITE" id="PS01359">
    <property type="entry name" value="ZF_PHD_1"/>
    <property type="match status" value="1"/>
</dbReference>
<feature type="binding site" evidence="8">
    <location>
        <position position="355"/>
    </location>
    <ligand>
        <name>Zn(2+)</name>
        <dbReference type="ChEBI" id="CHEBI:29105"/>
        <label>1</label>
    </ligand>
</feature>
<dbReference type="OMA" id="ILDEWIH"/>
<dbReference type="FunFam" id="3.30.40.10:FF:000021">
    <property type="entry name" value="Inhibitor of growth 2b"/>
    <property type="match status" value="1"/>
</dbReference>
<sequence length="406" mass="42752">MQNQAAVEALYSGTFVENYLDVIENMPNEIQRFVSRIRECDLIIYRVNRRRNPIILGPAHDLFANIDDLTDDFQKASSNPQAQRAVLAQIQKGLIVAQDVGDEKLALAQAMADLVESKNRFLESSAENLDFERDEREHTAQLRRTATGADGVGAAGGRENTAGGRSTALGSGGTGHNSPAGHHAAGVAGGKGAMGAGVKTKSVKRRKKQERHAASKGGDLTEDDGEPPHKMATTGGGSASGGSGKGGSRGGKRPVSSSNHSGSGSNPSGTNSSGKKKAGSGGSGGGKRGGGGSGGGGGGGGFNQNNDDSDPEIDPSLDNIDPDEPTYCLCEQISYGEMIGCDNDLCPLEWFHFNCVNLSSKPKGKWFCPKCRGEKANVMKPKAQFIRELERFNKEREEKNAGSHKH</sequence>
<dbReference type="PROSITE" id="PS50016">
    <property type="entry name" value="ZF_PHD_2"/>
    <property type="match status" value="1"/>
</dbReference>
<dbReference type="EMBL" id="VCGU01000011">
    <property type="protein sequence ID" value="TRY67090.1"/>
    <property type="molecule type" value="Genomic_DNA"/>
</dbReference>
<feature type="compositionally biased region" description="Acidic residues" evidence="11">
    <location>
        <begin position="307"/>
        <end position="321"/>
    </location>
</feature>
<feature type="site" description="Histone H3K4me3 binding" evidence="7">
    <location>
        <position position="350"/>
    </location>
</feature>
<feature type="domain" description="PHD-type" evidence="12">
    <location>
        <begin position="325"/>
        <end position="374"/>
    </location>
</feature>
<feature type="compositionally biased region" description="Gly residues" evidence="11">
    <location>
        <begin position="234"/>
        <end position="249"/>
    </location>
</feature>
<feature type="region of interest" description="Disordered" evidence="11">
    <location>
        <begin position="129"/>
        <end position="321"/>
    </location>
</feature>
<keyword evidence="10" id="KW-0156">Chromatin regulator</keyword>
<evidence type="ECO:0000256" key="4">
    <source>
        <dbReference type="ARBA" id="ARBA00022771"/>
    </source>
</evidence>
<feature type="compositionally biased region" description="Basic and acidic residues" evidence="11">
    <location>
        <begin position="130"/>
        <end position="140"/>
    </location>
</feature>
<feature type="binding site" evidence="8">
    <location>
        <position position="330"/>
    </location>
    <ligand>
        <name>Zn(2+)</name>
        <dbReference type="ChEBI" id="CHEBI:29105"/>
        <label>1</label>
    </ligand>
</feature>
<evidence type="ECO:0000256" key="11">
    <source>
        <dbReference type="SAM" id="MobiDB-lite"/>
    </source>
</evidence>
<proteinExistence type="inferred from homology"/>
<dbReference type="InterPro" id="IPR028651">
    <property type="entry name" value="ING_fam"/>
</dbReference>
<feature type="site" description="Histone H3K4me3 binding" evidence="7">
    <location>
        <position position="338"/>
    </location>
</feature>
<protein>
    <recommendedName>
        <fullName evidence="10">Inhibitor of growth protein</fullName>
    </recommendedName>
</protein>
<feature type="binding site" evidence="8">
    <location>
        <position position="352"/>
    </location>
    <ligand>
        <name>Zn(2+)</name>
        <dbReference type="ChEBI" id="CHEBI:29105"/>
        <label>1</label>
    </ligand>
</feature>
<dbReference type="Gene3D" id="6.10.140.1740">
    <property type="match status" value="1"/>
</dbReference>
<comment type="subcellular location">
    <subcellularLocation>
        <location evidence="1 10">Nucleus</location>
    </subcellularLocation>
</comment>
<dbReference type="GO" id="GO:0045893">
    <property type="term" value="P:positive regulation of DNA-templated transcription"/>
    <property type="evidence" value="ECO:0007669"/>
    <property type="project" value="TreeGrafter"/>
</dbReference>
<feature type="binding site" evidence="8">
    <location>
        <position position="341"/>
    </location>
    <ligand>
        <name>Zn(2+)</name>
        <dbReference type="ChEBI" id="CHEBI:29105"/>
        <label>2</label>
    </ligand>
</feature>
<feature type="compositionally biased region" description="Gly residues" evidence="11">
    <location>
        <begin position="279"/>
        <end position="302"/>
    </location>
</feature>
<dbReference type="InterPro" id="IPR019787">
    <property type="entry name" value="Znf_PHD-finger"/>
</dbReference>
<feature type="binding site" evidence="8">
    <location>
        <position position="328"/>
    </location>
    <ligand>
        <name>Zn(2+)</name>
        <dbReference type="ChEBI" id="CHEBI:29105"/>
        <label>1</label>
    </ligand>
</feature>
<feature type="compositionally biased region" description="Basic residues" evidence="11">
    <location>
        <begin position="201"/>
        <end position="210"/>
    </location>
</feature>
<dbReference type="STRING" id="6832.A0A553NNW4"/>
<dbReference type="Pfam" id="PF12998">
    <property type="entry name" value="ING"/>
    <property type="match status" value="1"/>
</dbReference>
<dbReference type="InterPro" id="IPR028643">
    <property type="entry name" value="ING1_PHD_Znf"/>
</dbReference>
<evidence type="ECO:0000313" key="13">
    <source>
        <dbReference type="EMBL" id="TRY67090.1"/>
    </source>
</evidence>
<evidence type="ECO:0000256" key="5">
    <source>
        <dbReference type="ARBA" id="ARBA00022833"/>
    </source>
</evidence>
<dbReference type="PANTHER" id="PTHR10333:SF89">
    <property type="entry name" value="INHIBITOR OF GROWTH PROTEIN"/>
    <property type="match status" value="1"/>
</dbReference>